<accession>A0A239GAY9</accession>
<keyword evidence="2" id="KW-1185">Reference proteome</keyword>
<name>A0A239GAY9_9SPHN</name>
<organism evidence="1 2">
    <name type="scientific">Edaphosphingomonas laterariae</name>
    <dbReference type="NCBI Taxonomy" id="861865"/>
    <lineage>
        <taxon>Bacteria</taxon>
        <taxon>Pseudomonadati</taxon>
        <taxon>Pseudomonadota</taxon>
        <taxon>Alphaproteobacteria</taxon>
        <taxon>Sphingomonadales</taxon>
        <taxon>Rhizorhabdaceae</taxon>
        <taxon>Edaphosphingomonas</taxon>
    </lineage>
</organism>
<sequence>MGVNLAQANYYLGDRALMNLAQGGGWASQRPGISGWQPFAAGQLDGLGNVTSLLTSETANIPLVPPEGVFGTSPTRVRCTWAGTGTLTAGGALSGLTRAANSLEFDWTPAGGPKTLAVWITISRTDVADPVRQLDCREKTASATARFSPAFLAS</sequence>
<evidence type="ECO:0000313" key="2">
    <source>
        <dbReference type="Proteomes" id="UP000198281"/>
    </source>
</evidence>
<gene>
    <name evidence="1" type="ORF">SAMN06295912_111116</name>
</gene>
<dbReference type="EMBL" id="FZOS01000011">
    <property type="protein sequence ID" value="SNS66289.1"/>
    <property type="molecule type" value="Genomic_DNA"/>
</dbReference>
<dbReference type="Proteomes" id="UP000198281">
    <property type="component" value="Unassembled WGS sequence"/>
</dbReference>
<proteinExistence type="predicted"/>
<evidence type="ECO:0000313" key="1">
    <source>
        <dbReference type="EMBL" id="SNS66289.1"/>
    </source>
</evidence>
<reference evidence="2" key="1">
    <citation type="submission" date="2017-06" db="EMBL/GenBank/DDBJ databases">
        <authorList>
            <person name="Varghese N."/>
            <person name="Submissions S."/>
        </authorList>
    </citation>
    <scope>NUCLEOTIDE SEQUENCE [LARGE SCALE GENOMIC DNA]</scope>
    <source>
        <strain evidence="2">LNB2</strain>
    </source>
</reference>
<protein>
    <submittedName>
        <fullName evidence="1">Uncharacterized protein</fullName>
    </submittedName>
</protein>
<dbReference type="AlphaFoldDB" id="A0A239GAY9"/>
<feature type="non-terminal residue" evidence="1">
    <location>
        <position position="154"/>
    </location>
</feature>